<name>A0ABP9CEJ9_9SPHI</name>
<comment type="caution">
    <text evidence="2">The sequence shown here is derived from an EMBL/GenBank/DDBJ whole genome shotgun (WGS) entry which is preliminary data.</text>
</comment>
<sequence>MLKKLVFNLLLVVTATILLVKPLIGFNLYHRAKQLAVDEFITVIKAFSKRKQDYIYGMDADCHFISPQNNPTVLQPICYLASFLYEGYAVMCTFSAVLLRKILHKSSLYPRLYLLHGRLSL</sequence>
<protein>
    <submittedName>
        <fullName evidence="2">Uncharacterized protein</fullName>
    </submittedName>
</protein>
<dbReference type="Proteomes" id="UP001501411">
    <property type="component" value="Unassembled WGS sequence"/>
</dbReference>
<dbReference type="EMBL" id="BAABIQ010000044">
    <property type="protein sequence ID" value="GAA4808040.1"/>
    <property type="molecule type" value="Genomic_DNA"/>
</dbReference>
<evidence type="ECO:0000313" key="3">
    <source>
        <dbReference type="Proteomes" id="UP001501411"/>
    </source>
</evidence>
<dbReference type="RefSeq" id="WP_345235199.1">
    <property type="nucleotide sequence ID" value="NZ_BAABIQ010000044.1"/>
</dbReference>
<gene>
    <name evidence="2" type="ORF">GCM10023231_41640</name>
</gene>
<evidence type="ECO:0000256" key="1">
    <source>
        <dbReference type="SAM" id="Phobius"/>
    </source>
</evidence>
<proteinExistence type="predicted"/>
<accession>A0ABP9CEJ9</accession>
<organism evidence="2 3">
    <name type="scientific">Olivibacter ginsenosidimutans</name>
    <dbReference type="NCBI Taxonomy" id="1176537"/>
    <lineage>
        <taxon>Bacteria</taxon>
        <taxon>Pseudomonadati</taxon>
        <taxon>Bacteroidota</taxon>
        <taxon>Sphingobacteriia</taxon>
        <taxon>Sphingobacteriales</taxon>
        <taxon>Sphingobacteriaceae</taxon>
        <taxon>Olivibacter</taxon>
    </lineage>
</organism>
<keyword evidence="1" id="KW-1133">Transmembrane helix</keyword>
<reference evidence="3" key="1">
    <citation type="journal article" date="2019" name="Int. J. Syst. Evol. Microbiol.">
        <title>The Global Catalogue of Microorganisms (GCM) 10K type strain sequencing project: providing services to taxonomists for standard genome sequencing and annotation.</title>
        <authorList>
            <consortium name="The Broad Institute Genomics Platform"/>
            <consortium name="The Broad Institute Genome Sequencing Center for Infectious Disease"/>
            <person name="Wu L."/>
            <person name="Ma J."/>
        </authorList>
    </citation>
    <scope>NUCLEOTIDE SEQUENCE [LARGE SCALE GENOMIC DNA]</scope>
    <source>
        <strain evidence="3">JCM 18200</strain>
    </source>
</reference>
<keyword evidence="1" id="KW-0812">Transmembrane</keyword>
<keyword evidence="3" id="KW-1185">Reference proteome</keyword>
<keyword evidence="1" id="KW-0472">Membrane</keyword>
<feature type="transmembrane region" description="Helical" evidence="1">
    <location>
        <begin position="79"/>
        <end position="99"/>
    </location>
</feature>
<evidence type="ECO:0000313" key="2">
    <source>
        <dbReference type="EMBL" id="GAA4808040.1"/>
    </source>
</evidence>